<dbReference type="SUPFAM" id="SSF51905">
    <property type="entry name" value="FAD/NAD(P)-binding domain"/>
    <property type="match status" value="1"/>
</dbReference>
<evidence type="ECO:0000256" key="1">
    <source>
        <dbReference type="ARBA" id="ARBA00001974"/>
    </source>
</evidence>
<dbReference type="Gene3D" id="3.30.560.10">
    <property type="entry name" value="Glucose Oxidase, domain 3"/>
    <property type="match status" value="1"/>
</dbReference>
<feature type="domain" description="Glucose-methanol-choline oxidoreductase N-terminal" evidence="6">
    <location>
        <begin position="251"/>
        <end position="265"/>
    </location>
</feature>
<dbReference type="SUPFAM" id="SSF54373">
    <property type="entry name" value="FAD-linked reductases, C-terminal domain"/>
    <property type="match status" value="1"/>
</dbReference>
<evidence type="ECO:0000256" key="4">
    <source>
        <dbReference type="ARBA" id="ARBA00022827"/>
    </source>
</evidence>
<dbReference type="Pfam" id="PF00732">
    <property type="entry name" value="GMC_oxred_N"/>
    <property type="match status" value="1"/>
</dbReference>
<dbReference type="Gene3D" id="3.50.50.60">
    <property type="entry name" value="FAD/NAD(P)-binding domain"/>
    <property type="match status" value="1"/>
</dbReference>
<dbReference type="PANTHER" id="PTHR11552">
    <property type="entry name" value="GLUCOSE-METHANOL-CHOLINE GMC OXIDOREDUCTASE"/>
    <property type="match status" value="1"/>
</dbReference>
<keyword evidence="4 5" id="KW-0274">FAD</keyword>
<dbReference type="InterPro" id="IPR012132">
    <property type="entry name" value="GMC_OxRdtase"/>
</dbReference>
<evidence type="ECO:0000256" key="5">
    <source>
        <dbReference type="PIRSR" id="PIRSR000137-2"/>
    </source>
</evidence>
<dbReference type="AlphaFoldDB" id="A0A4R8UWT9"/>
<dbReference type="PANTHER" id="PTHR11552:SF147">
    <property type="entry name" value="CHOLINE DEHYDROGENASE, MITOCHONDRIAL"/>
    <property type="match status" value="1"/>
</dbReference>
<gene>
    <name evidence="7" type="ORF">E3O06_08765</name>
</gene>
<organism evidence="7 8">
    <name type="scientific">Cryobacterium glaciale</name>
    <dbReference type="NCBI Taxonomy" id="1259145"/>
    <lineage>
        <taxon>Bacteria</taxon>
        <taxon>Bacillati</taxon>
        <taxon>Actinomycetota</taxon>
        <taxon>Actinomycetes</taxon>
        <taxon>Micrococcales</taxon>
        <taxon>Microbacteriaceae</taxon>
        <taxon>Cryobacterium</taxon>
    </lineage>
</organism>
<feature type="binding site" evidence="5">
    <location>
        <position position="443"/>
    </location>
    <ligand>
        <name>substrate</name>
    </ligand>
</feature>
<dbReference type="PROSITE" id="PS00624">
    <property type="entry name" value="GMC_OXRED_2"/>
    <property type="match status" value="1"/>
</dbReference>
<feature type="binding site" evidence="5">
    <location>
        <position position="82"/>
    </location>
    <ligand>
        <name>FAD</name>
        <dbReference type="ChEBI" id="CHEBI:57692"/>
    </ligand>
</feature>
<reference evidence="7 8" key="1">
    <citation type="submission" date="2019-03" db="EMBL/GenBank/DDBJ databases">
        <title>Genomics of glacier-inhabiting Cryobacterium strains.</title>
        <authorList>
            <person name="Liu Q."/>
            <person name="Xin Y.-H."/>
        </authorList>
    </citation>
    <scope>NUCLEOTIDE SEQUENCE [LARGE SCALE GENOMIC DNA]</scope>
    <source>
        <strain evidence="7 8">HLT2-23</strain>
    </source>
</reference>
<dbReference type="Proteomes" id="UP000298173">
    <property type="component" value="Unassembled WGS sequence"/>
</dbReference>
<dbReference type="GO" id="GO:0016614">
    <property type="term" value="F:oxidoreductase activity, acting on CH-OH group of donors"/>
    <property type="evidence" value="ECO:0007669"/>
    <property type="project" value="InterPro"/>
</dbReference>
<dbReference type="PIRSF" id="PIRSF000137">
    <property type="entry name" value="Alcohol_oxidase"/>
    <property type="match status" value="1"/>
</dbReference>
<keyword evidence="8" id="KW-1185">Reference proteome</keyword>
<keyword evidence="3" id="KW-0285">Flavoprotein</keyword>
<evidence type="ECO:0000259" key="6">
    <source>
        <dbReference type="PROSITE" id="PS00624"/>
    </source>
</evidence>
<name>A0A4R8UWT9_9MICO</name>
<comment type="cofactor">
    <cofactor evidence="1 5">
        <name>FAD</name>
        <dbReference type="ChEBI" id="CHEBI:57692"/>
    </cofactor>
</comment>
<evidence type="ECO:0000313" key="8">
    <source>
        <dbReference type="Proteomes" id="UP000298173"/>
    </source>
</evidence>
<proteinExistence type="inferred from homology"/>
<sequence length="519" mass="56116">MTQQSDVIIVGGGTAGSIMARRLVDAGVTVHLLEAGRPDTNPAIHDLSRLGELWLSPDDWGYFTTPQKHACDRRLHWPRGRVLGGSHSLNASIYVRGTAHDFDQWEAGGNPGWGWNDVLPIYQRLENYDGPASATRGVGGLLDVTTDYPKHPIQDAVLRAGEQFGLARNPDYNGGNQEGIAQEQLNFRNGERLSTYRAYLHDIVGTPGLTITTGAWVHRLIIEGDRAVGVEYEQDGRLHQLRGGEVVLAGGALDSPRILLHSGIGPARDLEALGLPVVLDLPGVGENLHDHLLVPVIYRTTTRDVGAPPAGVPITQVHWFTTTRPGLTVPDTQPLAFSVPMADEWMTDAPATGFTLMGALVSPQSRGTFKLSSADPHAVALMDPNILSHPDDVRSLVASVAEVREVGRQTALSEEWGAQEVYPGPEVRDEDIEAYVRRTAITYHHQVGTCKMGIDPMAVVRPDLRVHGLSGLMVADASIMPTVTTGNTNAPAMIIGEKAAAFLIDSSRTVQHRSQDARV</sequence>
<evidence type="ECO:0000256" key="2">
    <source>
        <dbReference type="ARBA" id="ARBA00010790"/>
    </source>
</evidence>
<dbReference type="InterPro" id="IPR036188">
    <property type="entry name" value="FAD/NAD-bd_sf"/>
</dbReference>
<dbReference type="EMBL" id="SOEY01000018">
    <property type="protein sequence ID" value="TFB73308.1"/>
    <property type="molecule type" value="Genomic_DNA"/>
</dbReference>
<dbReference type="GO" id="GO:0050660">
    <property type="term" value="F:flavin adenine dinucleotide binding"/>
    <property type="evidence" value="ECO:0007669"/>
    <property type="project" value="InterPro"/>
</dbReference>
<dbReference type="OrthoDB" id="9785276at2"/>
<dbReference type="RefSeq" id="WP_134502822.1">
    <property type="nucleotide sequence ID" value="NZ_SOEY01000018.1"/>
</dbReference>
<dbReference type="InterPro" id="IPR007867">
    <property type="entry name" value="GMC_OxRtase_C"/>
</dbReference>
<dbReference type="InterPro" id="IPR000172">
    <property type="entry name" value="GMC_OxRdtase_N"/>
</dbReference>
<accession>A0A4R8UWT9</accession>
<comment type="similarity">
    <text evidence="2">Belongs to the GMC oxidoreductase family.</text>
</comment>
<evidence type="ECO:0000313" key="7">
    <source>
        <dbReference type="EMBL" id="TFB73308.1"/>
    </source>
</evidence>
<protein>
    <submittedName>
        <fullName evidence="7">Oxidoreductase</fullName>
    </submittedName>
</protein>
<evidence type="ECO:0000256" key="3">
    <source>
        <dbReference type="ARBA" id="ARBA00022630"/>
    </source>
</evidence>
<dbReference type="Pfam" id="PF05199">
    <property type="entry name" value="GMC_oxred_C"/>
    <property type="match status" value="1"/>
</dbReference>
<feature type="binding site" evidence="5">
    <location>
        <position position="217"/>
    </location>
    <ligand>
        <name>FAD</name>
        <dbReference type="ChEBI" id="CHEBI:57692"/>
    </ligand>
</feature>
<comment type="caution">
    <text evidence="7">The sequence shown here is derived from an EMBL/GenBank/DDBJ whole genome shotgun (WGS) entry which is preliminary data.</text>
</comment>